<dbReference type="OrthoDB" id="3403733at2"/>
<dbReference type="PROSITE" id="PS50977">
    <property type="entry name" value="HTH_TETR_2"/>
    <property type="match status" value="1"/>
</dbReference>
<dbReference type="Pfam" id="PF17920">
    <property type="entry name" value="TetR_C_16"/>
    <property type="match status" value="1"/>
</dbReference>
<reference evidence="4 5" key="1">
    <citation type="journal article" date="2013" name="ISME J.">
        <title>A metabolic model for members of the genus Tetrasphaera involved in enhanced biological phosphorus removal.</title>
        <authorList>
            <person name="Kristiansen R."/>
            <person name="Nguyen H.T.T."/>
            <person name="Saunders A.M."/>
            <person name="Nielsen J.L."/>
            <person name="Wimmer R."/>
            <person name="Le V.Q."/>
            <person name="McIlroy S.J."/>
            <person name="Petrovski S."/>
            <person name="Seviour R.J."/>
            <person name="Calteau A."/>
            <person name="Nielsen K.L."/>
            <person name="Nielsen P.H."/>
        </authorList>
    </citation>
    <scope>NUCLEOTIDE SEQUENCE [LARGE SCALE GENOMIC DNA]</scope>
    <source>
        <strain evidence="4 5">T1-X7</strain>
    </source>
</reference>
<dbReference type="Pfam" id="PF00440">
    <property type="entry name" value="TetR_N"/>
    <property type="match status" value="1"/>
</dbReference>
<evidence type="ECO:0000313" key="5">
    <source>
        <dbReference type="Proteomes" id="UP000035721"/>
    </source>
</evidence>
<dbReference type="Gene3D" id="1.10.357.10">
    <property type="entry name" value="Tetracycline Repressor, domain 2"/>
    <property type="match status" value="1"/>
</dbReference>
<dbReference type="RefSeq" id="WP_048554047.1">
    <property type="nucleotide sequence ID" value="NZ_HF570958.1"/>
</dbReference>
<dbReference type="InterPro" id="IPR050109">
    <property type="entry name" value="HTH-type_TetR-like_transc_reg"/>
</dbReference>
<name>A0A077LUE4_9MICO</name>
<dbReference type="AlphaFoldDB" id="A0A077LUE4"/>
<dbReference type="Gene3D" id="1.10.10.60">
    <property type="entry name" value="Homeodomain-like"/>
    <property type="match status" value="1"/>
</dbReference>
<dbReference type="InterPro" id="IPR009057">
    <property type="entry name" value="Homeodomain-like_sf"/>
</dbReference>
<dbReference type="SUPFAM" id="SSF46689">
    <property type="entry name" value="Homeodomain-like"/>
    <property type="match status" value="1"/>
</dbReference>
<dbReference type="EMBL" id="CAJB01000076">
    <property type="protein sequence ID" value="CCH77131.1"/>
    <property type="molecule type" value="Genomic_DNA"/>
</dbReference>
<dbReference type="PRINTS" id="PR00455">
    <property type="entry name" value="HTHTETR"/>
</dbReference>
<protein>
    <submittedName>
        <fullName evidence="4">Putative transcriptional regulator</fullName>
    </submittedName>
</protein>
<dbReference type="InterPro" id="IPR036271">
    <property type="entry name" value="Tet_transcr_reg_TetR-rel_C_sf"/>
</dbReference>
<dbReference type="PANTHER" id="PTHR30055">
    <property type="entry name" value="HTH-TYPE TRANSCRIPTIONAL REGULATOR RUTR"/>
    <property type="match status" value="1"/>
</dbReference>
<evidence type="ECO:0000256" key="1">
    <source>
        <dbReference type="ARBA" id="ARBA00023125"/>
    </source>
</evidence>
<feature type="domain" description="HTH tetR-type" evidence="3">
    <location>
        <begin position="11"/>
        <end position="71"/>
    </location>
</feature>
<dbReference type="SUPFAM" id="SSF48498">
    <property type="entry name" value="Tetracyclin repressor-like, C-terminal domain"/>
    <property type="match status" value="1"/>
</dbReference>
<gene>
    <name evidence="4" type="ORF">BN12_1670005</name>
</gene>
<sequence length="197" mass="21253">MSPRGRRPGGEDTRGAIVEAARAEFSRGGYDATSLRAVARRAGVDPALVHHYFAGKPALFAEVVGAPADPSALLGAILEGPREELGRSLARAFLQLWDSPEGRTRFEMVFRSTASHEESASLLREFLAKEVFGRIVAAVGDPSAPQERQRLRAGLAASQMVGLAVMRFILRLSWVAEASVDDIVDEVGPVLQGYLVR</sequence>
<dbReference type="GO" id="GO:0003700">
    <property type="term" value="F:DNA-binding transcription factor activity"/>
    <property type="evidence" value="ECO:0007669"/>
    <property type="project" value="TreeGrafter"/>
</dbReference>
<keyword evidence="5" id="KW-1185">Reference proteome</keyword>
<feature type="DNA-binding region" description="H-T-H motif" evidence="2">
    <location>
        <begin position="34"/>
        <end position="53"/>
    </location>
</feature>
<evidence type="ECO:0000313" key="4">
    <source>
        <dbReference type="EMBL" id="CCH77131.1"/>
    </source>
</evidence>
<dbReference type="Proteomes" id="UP000035721">
    <property type="component" value="Unassembled WGS sequence"/>
</dbReference>
<keyword evidence="1 2" id="KW-0238">DNA-binding</keyword>
<proteinExistence type="predicted"/>
<dbReference type="GO" id="GO:0000976">
    <property type="term" value="F:transcription cis-regulatory region binding"/>
    <property type="evidence" value="ECO:0007669"/>
    <property type="project" value="TreeGrafter"/>
</dbReference>
<dbReference type="PANTHER" id="PTHR30055:SF235">
    <property type="entry name" value="TRANSCRIPTIONAL REGULATORY PROTEIN"/>
    <property type="match status" value="1"/>
</dbReference>
<evidence type="ECO:0000259" key="3">
    <source>
        <dbReference type="PROSITE" id="PS50977"/>
    </source>
</evidence>
<comment type="caution">
    <text evidence="4">The sequence shown here is derived from an EMBL/GenBank/DDBJ whole genome shotgun (WGS) entry which is preliminary data.</text>
</comment>
<dbReference type="InterPro" id="IPR041678">
    <property type="entry name" value="TetR_C_16"/>
</dbReference>
<evidence type="ECO:0000256" key="2">
    <source>
        <dbReference type="PROSITE-ProRule" id="PRU00335"/>
    </source>
</evidence>
<dbReference type="STRING" id="1194083.BN12_1670005"/>
<accession>A0A077LUE4</accession>
<organism evidence="4 5">
    <name type="scientific">Nostocoides japonicum T1-X7</name>
    <dbReference type="NCBI Taxonomy" id="1194083"/>
    <lineage>
        <taxon>Bacteria</taxon>
        <taxon>Bacillati</taxon>
        <taxon>Actinomycetota</taxon>
        <taxon>Actinomycetes</taxon>
        <taxon>Micrococcales</taxon>
        <taxon>Intrasporangiaceae</taxon>
        <taxon>Nostocoides</taxon>
    </lineage>
</organism>
<dbReference type="InterPro" id="IPR001647">
    <property type="entry name" value="HTH_TetR"/>
</dbReference>